<dbReference type="GO" id="GO:0005737">
    <property type="term" value="C:cytoplasm"/>
    <property type="evidence" value="ECO:0007669"/>
    <property type="project" value="UniProtKB-SubCell"/>
</dbReference>
<dbReference type="HOGENOM" id="CLU_015169_0_0_1"/>
<dbReference type="eggNOG" id="KOG0619">
    <property type="taxonomic scope" value="Eukaryota"/>
</dbReference>
<dbReference type="GeneID" id="6750032"/>
<dbReference type="InterPro" id="IPR025875">
    <property type="entry name" value="Leu-rich_rpt_4"/>
</dbReference>
<dbReference type="InterPro" id="IPR032675">
    <property type="entry name" value="LRR_dom_sf"/>
</dbReference>
<comment type="subcellular location">
    <subcellularLocation>
        <location evidence="1">Cytoplasm</location>
    </subcellularLocation>
</comment>
<name>B3RM08_TRIAD</name>
<dbReference type="Gene3D" id="3.80.10.10">
    <property type="entry name" value="Ribonuclease Inhibitor"/>
    <property type="match status" value="2"/>
</dbReference>
<evidence type="ECO:0000256" key="4">
    <source>
        <dbReference type="ARBA" id="ARBA00022737"/>
    </source>
</evidence>
<dbReference type="OrthoDB" id="1687175at2759"/>
<keyword evidence="7" id="KW-1185">Reference proteome</keyword>
<dbReference type="PhylomeDB" id="B3RM08"/>
<dbReference type="SMART" id="SM00369">
    <property type="entry name" value="LRR_TYP"/>
    <property type="match status" value="3"/>
</dbReference>
<organism evidence="6 7">
    <name type="scientific">Trichoplax adhaerens</name>
    <name type="common">Trichoplax reptans</name>
    <dbReference type="NCBI Taxonomy" id="10228"/>
    <lineage>
        <taxon>Eukaryota</taxon>
        <taxon>Metazoa</taxon>
        <taxon>Placozoa</taxon>
        <taxon>Uniplacotomia</taxon>
        <taxon>Trichoplacea</taxon>
        <taxon>Trichoplacidae</taxon>
        <taxon>Trichoplax</taxon>
    </lineage>
</organism>
<dbReference type="KEGG" id="tad:TRIADDRAFT_52191"/>
<keyword evidence="2" id="KW-0963">Cytoplasm</keyword>
<dbReference type="InterPro" id="IPR003591">
    <property type="entry name" value="Leu-rich_rpt_typical-subtyp"/>
</dbReference>
<dbReference type="AlphaFoldDB" id="B3RM08"/>
<dbReference type="PANTHER" id="PTHR22710">
    <property type="entry name" value="X-RAY RADIATION RESISTANCE ASSOCIATED PROTEIN 1 XRRA1"/>
    <property type="match status" value="1"/>
</dbReference>
<dbReference type="InParanoid" id="B3RM08"/>
<evidence type="ECO:0000313" key="6">
    <source>
        <dbReference type="EMBL" id="EDV29616.1"/>
    </source>
</evidence>
<dbReference type="SUPFAM" id="SSF52047">
    <property type="entry name" value="RNI-like"/>
    <property type="match status" value="1"/>
</dbReference>
<protein>
    <recommendedName>
        <fullName evidence="8">X-ray radiation resistance-associated protein 1</fullName>
    </recommendedName>
</protein>
<evidence type="ECO:0008006" key="8">
    <source>
        <dbReference type="Google" id="ProtNLM"/>
    </source>
</evidence>
<sequence>MANINDIPISNITNAFPIRHYRKLGSKTGSGGAWLIAYNIAQQNHFKAILCAEKGEKKEEGRTLSNNRGEIIKNPKNTPAVKNSPLKVLDGFFLLKHCGVEDPSDLCSINISGCQLTDVNSEDLALFDNVVHINAGENELPIEKLKTFPELRELEMQLNDLSDISINTGEFTKLHALDLSYNCLNKNDILNLGTLPQLRLLKLTGNDLGSLPLELSATSTPSHSDNVKEKEKHKPLYPSLEYLYLDSNQLTETCFLPIAGLKNLRYLNLDNNEITCVPSISLLLKMRISSGTTNPSKRRSVAPISAGSERSNIISEGRKIDDDEIKSVQSRADSNVTFEHTELPRHPTVESILGSSIISSSLSDDETAFPFYYLQALSVANNSIATEEALLSLAEYPQVKELVIYGNPLLTKIKGNPPLLTKELVKARGIHVVRTNVDDEWKSKKYRPRPIVNQRRKVQDVLPPIPKRRYPLSIEAPYYNFSQPLPTTQDTISSDHPSSNTEIIDDIPNEILQEKMNEVEDNDDENNFFLTQQQNDFDRPLTSSLEKSTAEDQYIKEEIIPHEKQREVAKKLPKKYKGFEELASGLDDDKPENNFPKDMQSSVRALKYALHHPLTYQEEEPVNYYKPKLRLGYNTSRSKTTNDKLQSALTVIQGDLNTMEGNLDNLLRKSDQDKDDAVRLLSRVQTKYEEFREATLKSVASTCEALHEGLDSVLGTEVTNISPAASPEMSIKASQQQLLKSSPSSANSNNDSRTLHSPF</sequence>
<proteinExistence type="predicted"/>
<dbReference type="EMBL" id="DS985241">
    <property type="protein sequence ID" value="EDV29616.1"/>
    <property type="molecule type" value="Genomic_DNA"/>
</dbReference>
<keyword evidence="4" id="KW-0677">Repeat</keyword>
<dbReference type="InterPro" id="IPR001611">
    <property type="entry name" value="Leu-rich_rpt"/>
</dbReference>
<evidence type="ECO:0000256" key="1">
    <source>
        <dbReference type="ARBA" id="ARBA00004496"/>
    </source>
</evidence>
<dbReference type="PROSITE" id="PS51450">
    <property type="entry name" value="LRR"/>
    <property type="match status" value="1"/>
</dbReference>
<reference evidence="6 7" key="1">
    <citation type="journal article" date="2008" name="Nature">
        <title>The Trichoplax genome and the nature of placozoans.</title>
        <authorList>
            <person name="Srivastava M."/>
            <person name="Begovic E."/>
            <person name="Chapman J."/>
            <person name="Putnam N.H."/>
            <person name="Hellsten U."/>
            <person name="Kawashima T."/>
            <person name="Kuo A."/>
            <person name="Mitros T."/>
            <person name="Salamov A."/>
            <person name="Carpenter M.L."/>
            <person name="Signorovitch A.Y."/>
            <person name="Moreno M.A."/>
            <person name="Kamm K."/>
            <person name="Grimwood J."/>
            <person name="Schmutz J."/>
            <person name="Shapiro H."/>
            <person name="Grigoriev I.V."/>
            <person name="Buss L.W."/>
            <person name="Schierwater B."/>
            <person name="Dellaporta S.L."/>
            <person name="Rokhsar D.S."/>
        </authorList>
    </citation>
    <scope>NUCLEOTIDE SEQUENCE [LARGE SCALE GENOMIC DNA]</scope>
    <source>
        <strain evidence="6 7">Grell-BS-1999</strain>
    </source>
</reference>
<dbReference type="GO" id="GO:0005634">
    <property type="term" value="C:nucleus"/>
    <property type="evidence" value="ECO:0000318"/>
    <property type="project" value="GO_Central"/>
</dbReference>
<evidence type="ECO:0000256" key="5">
    <source>
        <dbReference type="SAM" id="MobiDB-lite"/>
    </source>
</evidence>
<dbReference type="STRING" id="10228.B3RM08"/>
<dbReference type="FunCoup" id="B3RM08">
    <property type="interactions" value="133"/>
</dbReference>
<feature type="region of interest" description="Disordered" evidence="5">
    <location>
        <begin position="725"/>
        <end position="759"/>
    </location>
</feature>
<dbReference type="CTD" id="6750032"/>
<evidence type="ECO:0000313" key="7">
    <source>
        <dbReference type="Proteomes" id="UP000009022"/>
    </source>
</evidence>
<feature type="compositionally biased region" description="Low complexity" evidence="5">
    <location>
        <begin position="730"/>
        <end position="752"/>
    </location>
</feature>
<gene>
    <name evidence="6" type="ORF">TRIADDRAFT_52191</name>
</gene>
<evidence type="ECO:0000256" key="2">
    <source>
        <dbReference type="ARBA" id="ARBA00022490"/>
    </source>
</evidence>
<dbReference type="Proteomes" id="UP000009022">
    <property type="component" value="Unassembled WGS sequence"/>
</dbReference>
<evidence type="ECO:0000256" key="3">
    <source>
        <dbReference type="ARBA" id="ARBA00022614"/>
    </source>
</evidence>
<dbReference type="OMA" id="FMTQIDE"/>
<keyword evidence="3" id="KW-0433">Leucine-rich repeat</keyword>
<dbReference type="RefSeq" id="XP_002108818.1">
    <property type="nucleotide sequence ID" value="XM_002108782.1"/>
</dbReference>
<dbReference type="PANTHER" id="PTHR22710:SF2">
    <property type="entry name" value="X-RAY RADIATION RESISTANCE-ASSOCIATED PROTEIN 1"/>
    <property type="match status" value="1"/>
</dbReference>
<accession>B3RM08</accession>
<dbReference type="Pfam" id="PF12799">
    <property type="entry name" value="LRR_4"/>
    <property type="match status" value="1"/>
</dbReference>